<evidence type="ECO:0000313" key="2">
    <source>
        <dbReference type="Proteomes" id="UP000814033"/>
    </source>
</evidence>
<sequence>MKASFSTLSVLLFILSAGAAPSKRDIWTPPVTYPKKGTSWSAGDTVTVTWDASNPPSRITNPTGQLLLGYLDSKGSENLDLEHPLAEDFPLSNGKVSFHVPSVPARSNYIVVLMGDSGNASPTFKINS</sequence>
<comment type="caution">
    <text evidence="1">The sequence shown here is derived from an EMBL/GenBank/DDBJ whole genome shotgun (WGS) entry which is preliminary data.</text>
</comment>
<keyword evidence="2" id="KW-1185">Reference proteome</keyword>
<name>A0ACB8S386_9AGAM</name>
<gene>
    <name evidence="1" type="ORF">FA95DRAFT_1535418</name>
</gene>
<dbReference type="Proteomes" id="UP000814033">
    <property type="component" value="Unassembled WGS sequence"/>
</dbReference>
<reference evidence="1" key="2">
    <citation type="journal article" date="2022" name="New Phytol.">
        <title>Evolutionary transition to the ectomycorrhizal habit in the genomes of a hyperdiverse lineage of mushroom-forming fungi.</title>
        <authorList>
            <person name="Looney B."/>
            <person name="Miyauchi S."/>
            <person name="Morin E."/>
            <person name="Drula E."/>
            <person name="Courty P.E."/>
            <person name="Kohler A."/>
            <person name="Kuo A."/>
            <person name="LaButti K."/>
            <person name="Pangilinan J."/>
            <person name="Lipzen A."/>
            <person name="Riley R."/>
            <person name="Andreopoulos W."/>
            <person name="He G."/>
            <person name="Johnson J."/>
            <person name="Nolan M."/>
            <person name="Tritt A."/>
            <person name="Barry K.W."/>
            <person name="Grigoriev I.V."/>
            <person name="Nagy L.G."/>
            <person name="Hibbett D."/>
            <person name="Henrissat B."/>
            <person name="Matheny P.B."/>
            <person name="Labbe J."/>
            <person name="Martin F.M."/>
        </authorList>
    </citation>
    <scope>NUCLEOTIDE SEQUENCE</scope>
    <source>
        <strain evidence="1">FP105234-sp</strain>
    </source>
</reference>
<evidence type="ECO:0000313" key="1">
    <source>
        <dbReference type="EMBL" id="KAI0050994.1"/>
    </source>
</evidence>
<protein>
    <submittedName>
        <fullName evidence="1">Uncharacterized protein</fullName>
    </submittedName>
</protein>
<dbReference type="EMBL" id="MU275856">
    <property type="protein sequence ID" value="KAI0050994.1"/>
    <property type="molecule type" value="Genomic_DNA"/>
</dbReference>
<accession>A0ACB8S386</accession>
<reference evidence="1" key="1">
    <citation type="submission" date="2021-02" db="EMBL/GenBank/DDBJ databases">
        <authorList>
            <consortium name="DOE Joint Genome Institute"/>
            <person name="Ahrendt S."/>
            <person name="Looney B.P."/>
            <person name="Miyauchi S."/>
            <person name="Morin E."/>
            <person name="Drula E."/>
            <person name="Courty P.E."/>
            <person name="Chicoki N."/>
            <person name="Fauchery L."/>
            <person name="Kohler A."/>
            <person name="Kuo A."/>
            <person name="Labutti K."/>
            <person name="Pangilinan J."/>
            <person name="Lipzen A."/>
            <person name="Riley R."/>
            <person name="Andreopoulos W."/>
            <person name="He G."/>
            <person name="Johnson J."/>
            <person name="Barry K.W."/>
            <person name="Grigoriev I.V."/>
            <person name="Nagy L."/>
            <person name="Hibbett D."/>
            <person name="Henrissat B."/>
            <person name="Matheny P.B."/>
            <person name="Labbe J."/>
            <person name="Martin F."/>
        </authorList>
    </citation>
    <scope>NUCLEOTIDE SEQUENCE</scope>
    <source>
        <strain evidence="1">FP105234-sp</strain>
    </source>
</reference>
<organism evidence="1 2">
    <name type="scientific">Auriscalpium vulgare</name>
    <dbReference type="NCBI Taxonomy" id="40419"/>
    <lineage>
        <taxon>Eukaryota</taxon>
        <taxon>Fungi</taxon>
        <taxon>Dikarya</taxon>
        <taxon>Basidiomycota</taxon>
        <taxon>Agaricomycotina</taxon>
        <taxon>Agaricomycetes</taxon>
        <taxon>Russulales</taxon>
        <taxon>Auriscalpiaceae</taxon>
        <taxon>Auriscalpium</taxon>
    </lineage>
</organism>
<proteinExistence type="predicted"/>